<evidence type="ECO:0000313" key="1">
    <source>
        <dbReference type="EMBL" id="KAK1399752.1"/>
    </source>
</evidence>
<reference evidence="1" key="2">
    <citation type="submission" date="2023-05" db="EMBL/GenBank/DDBJ databases">
        <authorList>
            <person name="Schelkunov M.I."/>
        </authorList>
    </citation>
    <scope>NUCLEOTIDE SEQUENCE</scope>
    <source>
        <strain evidence="1">Hsosn_3</strain>
        <tissue evidence="1">Leaf</tissue>
    </source>
</reference>
<evidence type="ECO:0000313" key="2">
    <source>
        <dbReference type="Proteomes" id="UP001237642"/>
    </source>
</evidence>
<name>A0AAD8N8C9_9APIA</name>
<dbReference type="EMBL" id="JAUIZM010000002">
    <property type="protein sequence ID" value="KAK1399752.1"/>
    <property type="molecule type" value="Genomic_DNA"/>
</dbReference>
<keyword evidence="2" id="KW-1185">Reference proteome</keyword>
<sequence>MPIASFSWMLLVSFGDVSDEVSRFLSSNFVRKVTNKDLCALLTVVCKIVPSHNFCLAKPGGGYWCFSFHAYFISHLFPVDAFFDIFLVLLLKKILGFPPGEVTNEYLCSNLNLIFIVVLDASFG</sequence>
<accession>A0AAD8N8C9</accession>
<proteinExistence type="predicted"/>
<comment type="caution">
    <text evidence="1">The sequence shown here is derived from an EMBL/GenBank/DDBJ whole genome shotgun (WGS) entry which is preliminary data.</text>
</comment>
<gene>
    <name evidence="1" type="ORF">POM88_009615</name>
</gene>
<reference evidence="1" key="1">
    <citation type="submission" date="2023-02" db="EMBL/GenBank/DDBJ databases">
        <title>Genome of toxic invasive species Heracleum sosnowskyi carries increased number of genes despite the absence of recent whole-genome duplications.</title>
        <authorList>
            <person name="Schelkunov M."/>
            <person name="Shtratnikova V."/>
            <person name="Makarenko M."/>
            <person name="Klepikova A."/>
            <person name="Omelchenko D."/>
            <person name="Novikova G."/>
            <person name="Obukhova E."/>
            <person name="Bogdanov V."/>
            <person name="Penin A."/>
            <person name="Logacheva M."/>
        </authorList>
    </citation>
    <scope>NUCLEOTIDE SEQUENCE</scope>
    <source>
        <strain evidence="1">Hsosn_3</strain>
        <tissue evidence="1">Leaf</tissue>
    </source>
</reference>
<dbReference type="Proteomes" id="UP001237642">
    <property type="component" value="Unassembled WGS sequence"/>
</dbReference>
<organism evidence="1 2">
    <name type="scientific">Heracleum sosnowskyi</name>
    <dbReference type="NCBI Taxonomy" id="360622"/>
    <lineage>
        <taxon>Eukaryota</taxon>
        <taxon>Viridiplantae</taxon>
        <taxon>Streptophyta</taxon>
        <taxon>Embryophyta</taxon>
        <taxon>Tracheophyta</taxon>
        <taxon>Spermatophyta</taxon>
        <taxon>Magnoliopsida</taxon>
        <taxon>eudicotyledons</taxon>
        <taxon>Gunneridae</taxon>
        <taxon>Pentapetalae</taxon>
        <taxon>asterids</taxon>
        <taxon>campanulids</taxon>
        <taxon>Apiales</taxon>
        <taxon>Apiaceae</taxon>
        <taxon>Apioideae</taxon>
        <taxon>apioid superclade</taxon>
        <taxon>Tordylieae</taxon>
        <taxon>Tordyliinae</taxon>
        <taxon>Heracleum</taxon>
    </lineage>
</organism>
<dbReference type="AlphaFoldDB" id="A0AAD8N8C9"/>
<protein>
    <submittedName>
        <fullName evidence="1">Uncharacterized protein</fullName>
    </submittedName>
</protein>